<accession>A0A6A5XJU3</accession>
<gene>
    <name evidence="1" type="ORF">BU24DRAFT_424543</name>
</gene>
<sequence length="65" mass="7682">MYPSSRLSSRVSSLVSRGRTHTRFVRLHSTPLHSTLPYKLLSTLQSLPNRPNFYHIRSGVRYRRR</sequence>
<dbReference type="Proteomes" id="UP000799778">
    <property type="component" value="Unassembled WGS sequence"/>
</dbReference>
<reference evidence="1" key="1">
    <citation type="journal article" date="2020" name="Stud. Mycol.">
        <title>101 Dothideomycetes genomes: a test case for predicting lifestyles and emergence of pathogens.</title>
        <authorList>
            <person name="Haridas S."/>
            <person name="Albert R."/>
            <person name="Binder M."/>
            <person name="Bloem J."/>
            <person name="Labutti K."/>
            <person name="Salamov A."/>
            <person name="Andreopoulos B."/>
            <person name="Baker S."/>
            <person name="Barry K."/>
            <person name="Bills G."/>
            <person name="Bluhm B."/>
            <person name="Cannon C."/>
            <person name="Castanera R."/>
            <person name="Culley D."/>
            <person name="Daum C."/>
            <person name="Ezra D."/>
            <person name="Gonzalez J."/>
            <person name="Henrissat B."/>
            <person name="Kuo A."/>
            <person name="Liang C."/>
            <person name="Lipzen A."/>
            <person name="Lutzoni F."/>
            <person name="Magnuson J."/>
            <person name="Mondo S."/>
            <person name="Nolan M."/>
            <person name="Ohm R."/>
            <person name="Pangilinan J."/>
            <person name="Park H.-J."/>
            <person name="Ramirez L."/>
            <person name="Alfaro M."/>
            <person name="Sun H."/>
            <person name="Tritt A."/>
            <person name="Yoshinaga Y."/>
            <person name="Zwiers L.-H."/>
            <person name="Turgeon B."/>
            <person name="Goodwin S."/>
            <person name="Spatafora J."/>
            <person name="Crous P."/>
            <person name="Grigoriev I."/>
        </authorList>
    </citation>
    <scope>NUCLEOTIDE SEQUENCE</scope>
    <source>
        <strain evidence="1">CBS 175.79</strain>
    </source>
</reference>
<evidence type="ECO:0000313" key="2">
    <source>
        <dbReference type="Proteomes" id="UP000799778"/>
    </source>
</evidence>
<keyword evidence="2" id="KW-1185">Reference proteome</keyword>
<dbReference type="EMBL" id="ML978071">
    <property type="protein sequence ID" value="KAF2013545.1"/>
    <property type="molecule type" value="Genomic_DNA"/>
</dbReference>
<proteinExistence type="predicted"/>
<name>A0A6A5XJU3_9PLEO</name>
<dbReference type="GeneID" id="54285932"/>
<protein>
    <submittedName>
        <fullName evidence="1">Uncharacterized protein</fullName>
    </submittedName>
</protein>
<evidence type="ECO:0000313" key="1">
    <source>
        <dbReference type="EMBL" id="KAF2013545.1"/>
    </source>
</evidence>
<dbReference type="RefSeq" id="XP_033381884.1">
    <property type="nucleotide sequence ID" value="XM_033528535.1"/>
</dbReference>
<organism evidence="1 2">
    <name type="scientific">Aaosphaeria arxii CBS 175.79</name>
    <dbReference type="NCBI Taxonomy" id="1450172"/>
    <lineage>
        <taxon>Eukaryota</taxon>
        <taxon>Fungi</taxon>
        <taxon>Dikarya</taxon>
        <taxon>Ascomycota</taxon>
        <taxon>Pezizomycotina</taxon>
        <taxon>Dothideomycetes</taxon>
        <taxon>Pleosporomycetidae</taxon>
        <taxon>Pleosporales</taxon>
        <taxon>Pleosporales incertae sedis</taxon>
        <taxon>Aaosphaeria</taxon>
    </lineage>
</organism>
<dbReference type="AlphaFoldDB" id="A0A6A5XJU3"/>